<protein>
    <recommendedName>
        <fullName evidence="2">MACPF domain-containing protein</fullName>
    </recommendedName>
</protein>
<dbReference type="Pfam" id="PF01823">
    <property type="entry name" value="MACPF"/>
    <property type="match status" value="1"/>
</dbReference>
<dbReference type="EMBL" id="CAJOBD010000719">
    <property type="protein sequence ID" value="CAF3710565.1"/>
    <property type="molecule type" value="Genomic_DNA"/>
</dbReference>
<feature type="domain" description="MACPF" evidence="2">
    <location>
        <begin position="44"/>
        <end position="371"/>
    </location>
</feature>
<evidence type="ECO:0000313" key="3">
    <source>
        <dbReference type="EMBL" id="CAF1295510.1"/>
    </source>
</evidence>
<proteinExistence type="predicted"/>
<accession>A0A818VMC3</accession>
<dbReference type="AlphaFoldDB" id="A0A818VMC3"/>
<dbReference type="Proteomes" id="UP000663864">
    <property type="component" value="Unassembled WGS sequence"/>
</dbReference>
<dbReference type="PROSITE" id="PS51412">
    <property type="entry name" value="MACPF_2"/>
    <property type="match status" value="1"/>
</dbReference>
<comment type="caution">
    <text evidence="4">The sequence shown here is derived from an EMBL/GenBank/DDBJ whole genome shotgun (WGS) entry which is preliminary data.</text>
</comment>
<feature type="signal peptide" evidence="1">
    <location>
        <begin position="1"/>
        <end position="20"/>
    </location>
</feature>
<evidence type="ECO:0000313" key="4">
    <source>
        <dbReference type="EMBL" id="CAF3710565.1"/>
    </source>
</evidence>
<sequence>MTEFLIGIFVILTCLRHIESSNANETAKVYEKVGHYLRNYKLKTKQADGNSDDYYLNSNKIGLGFNPLYGSPFCDTVACQMEGFGHPVFKLQYESSSAGACTNKLIPKFVSFDCLPSVVTSANTEIINTLDQLHESISNQIEVSVGASYGAFSFSYTNSKETRYMVDNIVKNEMSLFYTSSHVSAVKLSMFEPFMELSDMFRFVIENLPCCDDDWQTEKYVRDYIFNYFGYTFVSTLLLGGIAQQNIFMKRDSYQYLESQSISTRNAAKIAFYVSMGVSVENSQANSQLQEFMKQVQNSYATKLGGDPSVSDMNKWTKTVPSNSVITKFSIRETLDLLTKYRFPNDSQIQNKSKLIEKLLKKYIQQPLYCYNNCTSTLHGTCESSGYFQFGICKCKNSWTGIDCSTYNSSTKPVVVYGNVLSGTLCGFDRSYIRKNCDGYRPWNGCPQGWISRSWVGADFTVCYKAVTSKNSSSIAGTLCGLYNFGGKEFVDILCNYTSDGRCRDHSRSGYSPVYSLSYVNGFLQSSNGFCMKSISSYPDLPGTLCGIQWAQTTDGPACDGYNPGLSHCPSGYTVQSWMLEPAKHFHLCAKL</sequence>
<dbReference type="InterPro" id="IPR020864">
    <property type="entry name" value="MACPF"/>
</dbReference>
<name>A0A818VMC3_9BILA</name>
<evidence type="ECO:0000313" key="5">
    <source>
        <dbReference type="Proteomes" id="UP000663836"/>
    </source>
</evidence>
<dbReference type="PROSITE" id="PS00022">
    <property type="entry name" value="EGF_1"/>
    <property type="match status" value="1"/>
</dbReference>
<organism evidence="4 5">
    <name type="scientific">Rotaria sordida</name>
    <dbReference type="NCBI Taxonomy" id="392033"/>
    <lineage>
        <taxon>Eukaryota</taxon>
        <taxon>Metazoa</taxon>
        <taxon>Spiralia</taxon>
        <taxon>Gnathifera</taxon>
        <taxon>Rotifera</taxon>
        <taxon>Eurotatoria</taxon>
        <taxon>Bdelloidea</taxon>
        <taxon>Philodinida</taxon>
        <taxon>Philodinidae</taxon>
        <taxon>Rotaria</taxon>
    </lineage>
</organism>
<gene>
    <name evidence="4" type="ORF">JBS370_LOCUS10123</name>
    <name evidence="3" type="ORF">ZHD862_LOCUS27680</name>
</gene>
<evidence type="ECO:0000256" key="1">
    <source>
        <dbReference type="SAM" id="SignalP"/>
    </source>
</evidence>
<dbReference type="EMBL" id="CAJNOT010002216">
    <property type="protein sequence ID" value="CAF1295510.1"/>
    <property type="molecule type" value="Genomic_DNA"/>
</dbReference>
<dbReference type="Proteomes" id="UP000663836">
    <property type="component" value="Unassembled WGS sequence"/>
</dbReference>
<keyword evidence="1" id="KW-0732">Signal</keyword>
<evidence type="ECO:0000259" key="2">
    <source>
        <dbReference type="PROSITE" id="PS51412"/>
    </source>
</evidence>
<reference evidence="4" key="1">
    <citation type="submission" date="2021-02" db="EMBL/GenBank/DDBJ databases">
        <authorList>
            <person name="Nowell W R."/>
        </authorList>
    </citation>
    <scope>NUCLEOTIDE SEQUENCE</scope>
</reference>
<dbReference type="InterPro" id="IPR000742">
    <property type="entry name" value="EGF"/>
</dbReference>
<feature type="chain" id="PRO_5035616818" description="MACPF domain-containing protein" evidence="1">
    <location>
        <begin position="21"/>
        <end position="592"/>
    </location>
</feature>